<dbReference type="EMBL" id="BRXW01000275">
    <property type="protein sequence ID" value="GMI17072.1"/>
    <property type="molecule type" value="Genomic_DNA"/>
</dbReference>
<keyword evidence="1" id="KW-0732">Signal</keyword>
<keyword evidence="3" id="KW-1185">Reference proteome</keyword>
<protein>
    <submittedName>
        <fullName evidence="2">Uncharacterized protein</fullName>
    </submittedName>
</protein>
<organism evidence="2 3">
    <name type="scientific">Triparma laevis f. longispina</name>
    <dbReference type="NCBI Taxonomy" id="1714387"/>
    <lineage>
        <taxon>Eukaryota</taxon>
        <taxon>Sar</taxon>
        <taxon>Stramenopiles</taxon>
        <taxon>Ochrophyta</taxon>
        <taxon>Bolidophyceae</taxon>
        <taxon>Parmales</taxon>
        <taxon>Triparmaceae</taxon>
        <taxon>Triparma</taxon>
    </lineage>
</organism>
<sequence length="447" mass="48331">MHFLPVLPLLALILTTPSCSSFLLPPPRLHLTHIGRSHLSSPLVSSLPSKKLNKKDDDEVDTRFKIAAEFSKVDPKISASLFAVTTITLLAAGFTTEDVKESTETLTETALTTATFSPTETFFNILDTALPGSSADVVALAVGEASAGLIAALALFFARFLGGLIPRTASFSDSDSEDSAQPEETLSSAEYFLASSFLTPAFSSLGLSSVLAVLVSSIPSSYVKQQSKQKSIKSTEQPKDKSFNSTDIVEAATDVTKWLEYSVLTKNYRGLISTLISPLGYYSSWSSRFIESFIFGVICAASTELYKDTVYFYSEIDEVKTSEVRARNVNKWLSSYLKTSVSTGMLFGVYDSVRLPLSRLAVQVFSGSLDSCIGSENYELCKNVYLLDNNDVEVGASIQGELRAIVISGYNILTRGGIYIDADDAVAAGRGFIVGLVSYFSQFGIGY</sequence>
<gene>
    <name evidence="2" type="ORF">TrLO_g9646</name>
</gene>
<feature type="signal peptide" evidence="1">
    <location>
        <begin position="1"/>
        <end position="21"/>
    </location>
</feature>
<dbReference type="OrthoDB" id="198367at2759"/>
<evidence type="ECO:0000313" key="3">
    <source>
        <dbReference type="Proteomes" id="UP001165122"/>
    </source>
</evidence>
<dbReference type="Proteomes" id="UP001165122">
    <property type="component" value="Unassembled WGS sequence"/>
</dbReference>
<evidence type="ECO:0000256" key="1">
    <source>
        <dbReference type="SAM" id="SignalP"/>
    </source>
</evidence>
<dbReference type="AlphaFoldDB" id="A0A9W7KYZ5"/>
<feature type="chain" id="PRO_5040839863" evidence="1">
    <location>
        <begin position="22"/>
        <end position="447"/>
    </location>
</feature>
<name>A0A9W7KYZ5_9STRA</name>
<accession>A0A9W7KYZ5</accession>
<evidence type="ECO:0000313" key="2">
    <source>
        <dbReference type="EMBL" id="GMI17072.1"/>
    </source>
</evidence>
<comment type="caution">
    <text evidence="2">The sequence shown here is derived from an EMBL/GenBank/DDBJ whole genome shotgun (WGS) entry which is preliminary data.</text>
</comment>
<proteinExistence type="predicted"/>
<reference evidence="3" key="1">
    <citation type="journal article" date="2023" name="Commun. Biol.">
        <title>Genome analysis of Parmales, the sister group of diatoms, reveals the evolutionary specialization of diatoms from phago-mixotrophs to photoautotrophs.</title>
        <authorList>
            <person name="Ban H."/>
            <person name="Sato S."/>
            <person name="Yoshikawa S."/>
            <person name="Yamada K."/>
            <person name="Nakamura Y."/>
            <person name="Ichinomiya M."/>
            <person name="Sato N."/>
            <person name="Blanc-Mathieu R."/>
            <person name="Endo H."/>
            <person name="Kuwata A."/>
            <person name="Ogata H."/>
        </authorList>
    </citation>
    <scope>NUCLEOTIDE SEQUENCE [LARGE SCALE GENOMIC DNA]</scope>
    <source>
        <strain evidence="3">NIES 3700</strain>
    </source>
</reference>